<dbReference type="AlphaFoldDB" id="A0AAN4Z2G3"/>
<feature type="non-terminal residue" evidence="1">
    <location>
        <position position="1"/>
    </location>
</feature>
<reference evidence="2" key="1">
    <citation type="submission" date="2022-10" db="EMBL/GenBank/DDBJ databases">
        <title>Genome assembly of Pristionchus species.</title>
        <authorList>
            <person name="Yoshida K."/>
            <person name="Sommer R.J."/>
        </authorList>
    </citation>
    <scope>NUCLEOTIDE SEQUENCE [LARGE SCALE GENOMIC DNA]</scope>
    <source>
        <strain evidence="2">RS5460</strain>
    </source>
</reference>
<evidence type="ECO:0000313" key="2">
    <source>
        <dbReference type="Proteomes" id="UP001328107"/>
    </source>
</evidence>
<dbReference type="EMBL" id="BTRK01000001">
    <property type="protein sequence ID" value="GMR32858.1"/>
    <property type="molecule type" value="Genomic_DNA"/>
</dbReference>
<organism evidence="1 2">
    <name type="scientific">Pristionchus mayeri</name>
    <dbReference type="NCBI Taxonomy" id="1317129"/>
    <lineage>
        <taxon>Eukaryota</taxon>
        <taxon>Metazoa</taxon>
        <taxon>Ecdysozoa</taxon>
        <taxon>Nematoda</taxon>
        <taxon>Chromadorea</taxon>
        <taxon>Rhabditida</taxon>
        <taxon>Rhabditina</taxon>
        <taxon>Diplogasteromorpha</taxon>
        <taxon>Diplogasteroidea</taxon>
        <taxon>Neodiplogasteridae</taxon>
        <taxon>Pristionchus</taxon>
    </lineage>
</organism>
<name>A0AAN4Z2G3_9BILA</name>
<evidence type="ECO:0000313" key="1">
    <source>
        <dbReference type="EMBL" id="GMR32858.1"/>
    </source>
</evidence>
<gene>
    <name evidence="1" type="ORF">PMAYCL1PPCAC_03053</name>
</gene>
<dbReference type="Proteomes" id="UP001328107">
    <property type="component" value="Unassembled WGS sequence"/>
</dbReference>
<sequence>SQIDSCTSVIATTRSHWRDLLRQLQSLTTAFTRSSTRILGLTKRKAVTTEAIENLVTEFDQIRKAIYDLPNLDEGSVMGMLEQKQSEIVHTQQNRLNMLSLTGESSLPTI</sequence>
<keyword evidence="2" id="KW-1185">Reference proteome</keyword>
<feature type="non-terminal residue" evidence="1">
    <location>
        <position position="110"/>
    </location>
</feature>
<comment type="caution">
    <text evidence="1">The sequence shown here is derived from an EMBL/GenBank/DDBJ whole genome shotgun (WGS) entry which is preliminary data.</text>
</comment>
<accession>A0AAN4Z2G3</accession>
<proteinExistence type="predicted"/>
<protein>
    <submittedName>
        <fullName evidence="1">Uncharacterized protein</fullName>
    </submittedName>
</protein>